<proteinExistence type="predicted"/>
<dbReference type="EMBL" id="OA565196">
    <property type="protein sequence ID" value="CAD7196510.1"/>
    <property type="molecule type" value="Genomic_DNA"/>
</dbReference>
<dbReference type="AlphaFoldDB" id="A0A7R8VGA4"/>
<protein>
    <submittedName>
        <fullName evidence="1">Uncharacterized protein</fullName>
    </submittedName>
</protein>
<sequence length="120" mass="13391">MRLSGQEISRYNLFLNLLPRSSLTVRHETFSQLMQSCNLRKNGLEDNATSGVLKDIPTHNASSLILVPGLFANPSQLNTSVCPDLDGGGLCRADRFFHGLHKVLRVTDQHVRGFLVFLRT</sequence>
<reference evidence="1" key="1">
    <citation type="submission" date="2020-11" db="EMBL/GenBank/DDBJ databases">
        <authorList>
            <person name="Tran Van P."/>
        </authorList>
    </citation>
    <scope>NUCLEOTIDE SEQUENCE</scope>
</reference>
<gene>
    <name evidence="1" type="ORF">TDIB3V08_LOCUS2852</name>
</gene>
<name>A0A7R8VGA4_TIMDO</name>
<accession>A0A7R8VGA4</accession>
<organism evidence="1">
    <name type="scientific">Timema douglasi</name>
    <name type="common">Walking stick</name>
    <dbReference type="NCBI Taxonomy" id="61478"/>
    <lineage>
        <taxon>Eukaryota</taxon>
        <taxon>Metazoa</taxon>
        <taxon>Ecdysozoa</taxon>
        <taxon>Arthropoda</taxon>
        <taxon>Hexapoda</taxon>
        <taxon>Insecta</taxon>
        <taxon>Pterygota</taxon>
        <taxon>Neoptera</taxon>
        <taxon>Polyneoptera</taxon>
        <taxon>Phasmatodea</taxon>
        <taxon>Timematodea</taxon>
        <taxon>Timematoidea</taxon>
        <taxon>Timematidae</taxon>
        <taxon>Timema</taxon>
    </lineage>
</organism>
<evidence type="ECO:0000313" key="1">
    <source>
        <dbReference type="EMBL" id="CAD7196510.1"/>
    </source>
</evidence>